<accession>A0A6M5YZF8</accession>
<evidence type="ECO:0008006" key="4">
    <source>
        <dbReference type="Google" id="ProtNLM"/>
    </source>
</evidence>
<evidence type="ECO:0000256" key="1">
    <source>
        <dbReference type="SAM" id="SignalP"/>
    </source>
</evidence>
<sequence>MRVSLLAVVLVIASAPALAAEEPVPKYEGKPLEYWVTRFQKAETDEQRRDAAAAIRAFGADAAPALPTFIEMLADHSPGYRAFVIDMIAAIGPKAQEARPFIRKLIQDPKSPPYGGVDAIVAISPEPKEAAQLLAPLLENGEVKSSVYRALCDIGPDAKDALPAIRRYVLNIIATTERRPGSHRFDCAGLAKLGPDVVPLAVEMLETHDGRGRDEALTCLEELGAKANKAVPSLLKLLKHDDAESRYRAAVMLWKWEKNTAAVPALASVLTAEAKIRRDRLQVESNFAADAARMLGEIGPDAKAVLPALREAVTIGIPASVLSKVYFDLAITSYPGTAVYLVSGKEKEYELHLRYQSLVTVAQAAEEAINKIEGKAKK</sequence>
<reference evidence="3" key="1">
    <citation type="submission" date="2020-05" db="EMBL/GenBank/DDBJ databases">
        <title>Frigoriglobus tundricola gen. nov., sp. nov., a psychrotolerant cellulolytic planctomycete of the family Gemmataceae with two divergent copies of 16S rRNA gene.</title>
        <authorList>
            <person name="Kulichevskaya I.S."/>
            <person name="Ivanova A.A."/>
            <person name="Naumoff D.G."/>
            <person name="Beletsky A.V."/>
            <person name="Rijpstra W.I.C."/>
            <person name="Sinninghe Damste J.S."/>
            <person name="Mardanov A.V."/>
            <person name="Ravin N.V."/>
            <person name="Dedysh S.N."/>
        </authorList>
    </citation>
    <scope>NUCLEOTIDE SEQUENCE [LARGE SCALE GENOMIC DNA]</scope>
    <source>
        <strain evidence="3">PL17</strain>
    </source>
</reference>
<dbReference type="Gene3D" id="1.25.10.10">
    <property type="entry name" value="Leucine-rich Repeat Variant"/>
    <property type="match status" value="2"/>
</dbReference>
<dbReference type="SUPFAM" id="SSF48371">
    <property type="entry name" value="ARM repeat"/>
    <property type="match status" value="1"/>
</dbReference>
<protein>
    <recommendedName>
        <fullName evidence="4">HEAT repeat domain-containing protein</fullName>
    </recommendedName>
</protein>
<name>A0A6M5YZF8_9BACT</name>
<dbReference type="AlphaFoldDB" id="A0A6M5YZF8"/>
<dbReference type="KEGG" id="ftj:FTUN_5890"/>
<feature type="signal peptide" evidence="1">
    <location>
        <begin position="1"/>
        <end position="19"/>
    </location>
</feature>
<dbReference type="InterPro" id="IPR016024">
    <property type="entry name" value="ARM-type_fold"/>
</dbReference>
<gene>
    <name evidence="2" type="ORF">FTUN_5890</name>
</gene>
<dbReference type="Proteomes" id="UP000503447">
    <property type="component" value="Chromosome"/>
</dbReference>
<organism evidence="2 3">
    <name type="scientific">Frigoriglobus tundricola</name>
    <dbReference type="NCBI Taxonomy" id="2774151"/>
    <lineage>
        <taxon>Bacteria</taxon>
        <taxon>Pseudomonadati</taxon>
        <taxon>Planctomycetota</taxon>
        <taxon>Planctomycetia</taxon>
        <taxon>Gemmatales</taxon>
        <taxon>Gemmataceae</taxon>
        <taxon>Frigoriglobus</taxon>
    </lineage>
</organism>
<proteinExistence type="predicted"/>
<dbReference type="InterPro" id="IPR011989">
    <property type="entry name" value="ARM-like"/>
</dbReference>
<feature type="chain" id="PRO_5027065726" description="HEAT repeat domain-containing protein" evidence="1">
    <location>
        <begin position="20"/>
        <end position="378"/>
    </location>
</feature>
<dbReference type="EMBL" id="CP053452">
    <property type="protein sequence ID" value="QJW98302.1"/>
    <property type="molecule type" value="Genomic_DNA"/>
</dbReference>
<keyword evidence="1" id="KW-0732">Signal</keyword>
<evidence type="ECO:0000313" key="3">
    <source>
        <dbReference type="Proteomes" id="UP000503447"/>
    </source>
</evidence>
<keyword evidence="3" id="KW-1185">Reference proteome</keyword>
<evidence type="ECO:0000313" key="2">
    <source>
        <dbReference type="EMBL" id="QJW98302.1"/>
    </source>
</evidence>